<feature type="region of interest" description="Disordered" evidence="1">
    <location>
        <begin position="144"/>
        <end position="169"/>
    </location>
</feature>
<dbReference type="EMBL" id="ML986591">
    <property type="protein sequence ID" value="KAF2267398.1"/>
    <property type="molecule type" value="Genomic_DNA"/>
</dbReference>
<evidence type="ECO:0000313" key="3">
    <source>
        <dbReference type="EMBL" id="KAF2267398.1"/>
    </source>
</evidence>
<dbReference type="AlphaFoldDB" id="A0A9P4KEV7"/>
<comment type="caution">
    <text evidence="3">The sequence shown here is derived from an EMBL/GenBank/DDBJ whole genome shotgun (WGS) entry which is preliminary data.</text>
</comment>
<evidence type="ECO:0000256" key="1">
    <source>
        <dbReference type="SAM" id="MobiDB-lite"/>
    </source>
</evidence>
<proteinExistence type="predicted"/>
<evidence type="ECO:0000256" key="2">
    <source>
        <dbReference type="SAM" id="SignalP"/>
    </source>
</evidence>
<feature type="compositionally biased region" description="Polar residues" evidence="1">
    <location>
        <begin position="203"/>
        <end position="223"/>
    </location>
</feature>
<feature type="compositionally biased region" description="Low complexity" evidence="1">
    <location>
        <begin position="193"/>
        <end position="202"/>
    </location>
</feature>
<reference evidence="4" key="1">
    <citation type="journal article" date="2020" name="Stud. Mycol.">
        <title>101 Dothideomycetes genomes: A test case for predicting lifestyles and emergence of pathogens.</title>
        <authorList>
            <person name="Haridas S."/>
            <person name="Albert R."/>
            <person name="Binder M."/>
            <person name="Bloem J."/>
            <person name="LaButti K."/>
            <person name="Salamov A."/>
            <person name="Andreopoulos B."/>
            <person name="Baker S."/>
            <person name="Barry K."/>
            <person name="Bills G."/>
            <person name="Bluhm B."/>
            <person name="Cannon C."/>
            <person name="Castanera R."/>
            <person name="Culley D."/>
            <person name="Daum C."/>
            <person name="Ezra D."/>
            <person name="Gonzalez J."/>
            <person name="Henrissat B."/>
            <person name="Kuo A."/>
            <person name="Liang C."/>
            <person name="Lipzen A."/>
            <person name="Lutzoni F."/>
            <person name="Magnuson J."/>
            <person name="Mondo S."/>
            <person name="Nolan M."/>
            <person name="Ohm R."/>
            <person name="Pangilinan J."/>
            <person name="Park H.-J."/>
            <person name="Ramirez L."/>
            <person name="Alfaro M."/>
            <person name="Sun H."/>
            <person name="Tritt A."/>
            <person name="Yoshinaga Y."/>
            <person name="Zwiers L.-H."/>
            <person name="Turgeon B."/>
            <person name="Goodwin S."/>
            <person name="Spatafora J."/>
            <person name="Crous P."/>
            <person name="Grigoriev I."/>
        </authorList>
    </citation>
    <scope>NUCLEOTIDE SEQUENCE [LARGE SCALE GENOMIC DNA]</scope>
    <source>
        <strain evidence="4">CBS 304.66</strain>
    </source>
</reference>
<feature type="signal peptide" evidence="2">
    <location>
        <begin position="1"/>
        <end position="17"/>
    </location>
</feature>
<keyword evidence="4" id="KW-1185">Reference proteome</keyword>
<feature type="region of interest" description="Disordered" evidence="1">
    <location>
        <begin position="193"/>
        <end position="234"/>
    </location>
</feature>
<gene>
    <name evidence="3" type="ORF">CC78DRAFT_76519</name>
</gene>
<dbReference type="Proteomes" id="UP000800093">
    <property type="component" value="Unassembled WGS sequence"/>
</dbReference>
<feature type="chain" id="PRO_5040357499" evidence="2">
    <location>
        <begin position="18"/>
        <end position="253"/>
    </location>
</feature>
<organism evidence="3 4">
    <name type="scientific">Lojkania enalia</name>
    <dbReference type="NCBI Taxonomy" id="147567"/>
    <lineage>
        <taxon>Eukaryota</taxon>
        <taxon>Fungi</taxon>
        <taxon>Dikarya</taxon>
        <taxon>Ascomycota</taxon>
        <taxon>Pezizomycotina</taxon>
        <taxon>Dothideomycetes</taxon>
        <taxon>Pleosporomycetidae</taxon>
        <taxon>Pleosporales</taxon>
        <taxon>Pleosporales incertae sedis</taxon>
        <taxon>Lojkania</taxon>
    </lineage>
</organism>
<accession>A0A9P4KEV7</accession>
<protein>
    <submittedName>
        <fullName evidence="3">Uncharacterized protein</fullName>
    </submittedName>
</protein>
<evidence type="ECO:0000313" key="4">
    <source>
        <dbReference type="Proteomes" id="UP000800093"/>
    </source>
</evidence>
<dbReference type="OrthoDB" id="3438781at2759"/>
<keyword evidence="2" id="KW-0732">Signal</keyword>
<name>A0A9P4KEV7_9PLEO</name>
<sequence length="253" mass="26574">MASRTILFALAAAQATAMDLVAMKMISGEPCVPCNPSGATGTNPPAVGDDLTSVYVDLLDSVKDINFRKRWEDSSLAKRDETFCCRQNLDCVNVLNLNIPMCYDKFTTQYAFADGSWGSLTTGEYISEDGSKANLLTGEYTKSNGETGDIYSADPAEKPNTATLSIPPQWTAEGVGSAVPATEIASYVDATPTAPATTAAPTDSQATNDAGNAQNSTPASSESEGAANKVVSNPHTSAGMSIFTAIMYFIYAL</sequence>